<dbReference type="Gene3D" id="3.10.180.10">
    <property type="entry name" value="2,3-Dihydroxybiphenyl 1,2-Dioxygenase, domain 1"/>
    <property type="match status" value="1"/>
</dbReference>
<dbReference type="SUPFAM" id="SSF54593">
    <property type="entry name" value="Glyoxalase/Bleomycin resistance protein/Dihydroxybiphenyl dioxygenase"/>
    <property type="match status" value="1"/>
</dbReference>
<name>A0A7I7RIJ8_MYCCF</name>
<evidence type="ECO:0000313" key="3">
    <source>
        <dbReference type="Proteomes" id="UP000466431"/>
    </source>
</evidence>
<accession>A0A7I7RIJ8</accession>
<dbReference type="AlphaFoldDB" id="A0A7I7RIJ8"/>
<protein>
    <submittedName>
        <fullName evidence="2">Glyoxalase</fullName>
    </submittedName>
</protein>
<dbReference type="PROSITE" id="PS51819">
    <property type="entry name" value="VOC"/>
    <property type="match status" value="1"/>
</dbReference>
<organism evidence="2 3">
    <name type="scientific">Mycolicibacterium celeriflavum</name>
    <name type="common">Mycobacterium celeriflavum</name>
    <dbReference type="NCBI Taxonomy" id="1249101"/>
    <lineage>
        <taxon>Bacteria</taxon>
        <taxon>Bacillati</taxon>
        <taxon>Actinomycetota</taxon>
        <taxon>Actinomycetes</taxon>
        <taxon>Mycobacteriales</taxon>
        <taxon>Mycobacteriaceae</taxon>
        <taxon>Mycolicibacterium</taxon>
    </lineage>
</organism>
<dbReference type="InterPro" id="IPR041581">
    <property type="entry name" value="Glyoxalase_6"/>
</dbReference>
<dbReference type="PANTHER" id="PTHR35908:SF1">
    <property type="entry name" value="CONSERVED PROTEIN"/>
    <property type="match status" value="1"/>
</dbReference>
<evidence type="ECO:0000259" key="1">
    <source>
        <dbReference type="PROSITE" id="PS51819"/>
    </source>
</evidence>
<reference evidence="2 3" key="1">
    <citation type="journal article" date="2019" name="Emerg. Microbes Infect.">
        <title>Comprehensive subspecies identification of 175 nontuberculous mycobacteria species based on 7547 genomic profiles.</title>
        <authorList>
            <person name="Matsumoto Y."/>
            <person name="Kinjo T."/>
            <person name="Motooka D."/>
            <person name="Nabeya D."/>
            <person name="Jung N."/>
            <person name="Uechi K."/>
            <person name="Horii T."/>
            <person name="Iida T."/>
            <person name="Fujita J."/>
            <person name="Nakamura S."/>
        </authorList>
    </citation>
    <scope>NUCLEOTIDE SEQUENCE [LARGE SCALE GENOMIC DNA]</scope>
    <source>
        <strain evidence="2 3">JCM 18439</strain>
    </source>
</reference>
<evidence type="ECO:0000313" key="2">
    <source>
        <dbReference type="EMBL" id="BBY44100.1"/>
    </source>
</evidence>
<dbReference type="InterPro" id="IPR037523">
    <property type="entry name" value="VOC_core"/>
</dbReference>
<proteinExistence type="predicted"/>
<dbReference type="Pfam" id="PF18029">
    <property type="entry name" value="Glyoxalase_6"/>
    <property type="match status" value="1"/>
</dbReference>
<sequence>MVPHGRLHRLNNGNPAIMLGRLRSTVIDCRDPMALATFYAGVLGGEVHKDHKDDDTWVVLTDPQGRRLAFQYSPEHEPPRFPDPRGSQQFHLDIQVDDPDAAEREVLGLGATRVSDATEDAKFRVFRDPAGHTFCLVWGIDD</sequence>
<keyword evidence="3" id="KW-1185">Reference proteome</keyword>
<feature type="domain" description="VOC" evidence="1">
    <location>
        <begin position="21"/>
        <end position="139"/>
    </location>
</feature>
<dbReference type="EMBL" id="AP022591">
    <property type="protein sequence ID" value="BBY44100.1"/>
    <property type="molecule type" value="Genomic_DNA"/>
</dbReference>
<dbReference type="PANTHER" id="PTHR35908">
    <property type="entry name" value="HYPOTHETICAL FUSION PROTEIN"/>
    <property type="match status" value="1"/>
</dbReference>
<dbReference type="InterPro" id="IPR029068">
    <property type="entry name" value="Glyas_Bleomycin-R_OHBP_Dase"/>
</dbReference>
<dbReference type="KEGG" id="mcee:MCEL_23950"/>
<gene>
    <name evidence="2" type="ORF">MCEL_23950</name>
</gene>
<dbReference type="Proteomes" id="UP000466431">
    <property type="component" value="Chromosome"/>
</dbReference>
<dbReference type="CDD" id="cd06587">
    <property type="entry name" value="VOC"/>
    <property type="match status" value="1"/>
</dbReference>